<accession>A0A037ZFC2</accession>
<feature type="domain" description="Nitrite/Sulfite reductase ferredoxin-like" evidence="7">
    <location>
        <begin position="16"/>
        <end position="80"/>
    </location>
</feature>
<keyword evidence="5" id="KW-0408">Iron</keyword>
<keyword evidence="9" id="KW-1185">Reference proteome</keyword>
<dbReference type="InterPro" id="IPR045854">
    <property type="entry name" value="NO2/SO3_Rdtase_4Fe4S_sf"/>
</dbReference>
<evidence type="ECO:0000256" key="4">
    <source>
        <dbReference type="ARBA" id="ARBA00023002"/>
    </source>
</evidence>
<dbReference type="InterPro" id="IPR036136">
    <property type="entry name" value="Nit/Sulf_reduc_fer-like_dom_sf"/>
</dbReference>
<dbReference type="InterPro" id="IPR051329">
    <property type="entry name" value="NIR_SIR_4Fe-4S"/>
</dbReference>
<dbReference type="STRING" id="1454373.ACMU_15605"/>
<evidence type="ECO:0000256" key="6">
    <source>
        <dbReference type="ARBA" id="ARBA00023014"/>
    </source>
</evidence>
<name>A0A037ZFC2_9RHOB</name>
<dbReference type="GO" id="GO:0046872">
    <property type="term" value="F:metal ion binding"/>
    <property type="evidence" value="ECO:0007669"/>
    <property type="project" value="UniProtKB-KW"/>
</dbReference>
<dbReference type="GO" id="GO:0016491">
    <property type="term" value="F:oxidoreductase activity"/>
    <property type="evidence" value="ECO:0007669"/>
    <property type="project" value="UniProtKB-KW"/>
</dbReference>
<reference evidence="8 9" key="1">
    <citation type="submission" date="2014-03" db="EMBL/GenBank/DDBJ databases">
        <title>Draft Genome Sequence of Actibacterium mucosum KCTC 23349, a Marine Alphaproteobacterium with Complex Ionic Requirements Isolated from Mediterranean Seawater at Malvarrosa Beach, Valencia, Spain.</title>
        <authorList>
            <person name="Arahal D.R."/>
            <person name="Shao Z."/>
            <person name="Lai Q."/>
            <person name="Pujalte M.J."/>
        </authorList>
    </citation>
    <scope>NUCLEOTIDE SEQUENCE [LARGE SCALE GENOMIC DNA]</scope>
    <source>
        <strain evidence="8 9">KCTC 23349</strain>
    </source>
</reference>
<keyword evidence="1" id="KW-0004">4Fe-4S</keyword>
<keyword evidence="3" id="KW-0479">Metal-binding</keyword>
<dbReference type="InterPro" id="IPR005117">
    <property type="entry name" value="NiRdtase/SiRdtase_haem-b_fer"/>
</dbReference>
<keyword evidence="4" id="KW-0560">Oxidoreductase</keyword>
<evidence type="ECO:0000256" key="3">
    <source>
        <dbReference type="ARBA" id="ARBA00022723"/>
    </source>
</evidence>
<dbReference type="Gene3D" id="3.30.413.10">
    <property type="entry name" value="Sulfite Reductase Hemoprotein, domain 1"/>
    <property type="match status" value="2"/>
</dbReference>
<organism evidence="8 9">
    <name type="scientific">Actibacterium mucosum KCTC 23349</name>
    <dbReference type="NCBI Taxonomy" id="1454373"/>
    <lineage>
        <taxon>Bacteria</taxon>
        <taxon>Pseudomonadati</taxon>
        <taxon>Pseudomonadota</taxon>
        <taxon>Alphaproteobacteria</taxon>
        <taxon>Rhodobacterales</taxon>
        <taxon>Roseobacteraceae</taxon>
        <taxon>Actibacterium</taxon>
    </lineage>
</organism>
<proteinExistence type="predicted"/>
<keyword evidence="2" id="KW-0349">Heme</keyword>
<evidence type="ECO:0000256" key="1">
    <source>
        <dbReference type="ARBA" id="ARBA00022485"/>
    </source>
</evidence>
<evidence type="ECO:0000313" key="8">
    <source>
        <dbReference type="EMBL" id="KAJ55180.1"/>
    </source>
</evidence>
<dbReference type="PANTHER" id="PTHR32439">
    <property type="entry name" value="FERREDOXIN--NITRITE REDUCTASE, CHLOROPLASTIC"/>
    <property type="match status" value="1"/>
</dbReference>
<evidence type="ECO:0000313" key="9">
    <source>
        <dbReference type="Proteomes" id="UP000026249"/>
    </source>
</evidence>
<dbReference type="GO" id="GO:0051539">
    <property type="term" value="F:4 iron, 4 sulfur cluster binding"/>
    <property type="evidence" value="ECO:0007669"/>
    <property type="project" value="UniProtKB-KW"/>
</dbReference>
<dbReference type="Gene3D" id="3.90.480.10">
    <property type="entry name" value="Sulfite Reductase Hemoprotein,Domain 2"/>
    <property type="match status" value="1"/>
</dbReference>
<evidence type="ECO:0000256" key="2">
    <source>
        <dbReference type="ARBA" id="ARBA00022617"/>
    </source>
</evidence>
<protein>
    <recommendedName>
        <fullName evidence="7">Nitrite/Sulfite reductase ferredoxin-like domain-containing protein</fullName>
    </recommendedName>
</protein>
<evidence type="ECO:0000256" key="5">
    <source>
        <dbReference type="ARBA" id="ARBA00023004"/>
    </source>
</evidence>
<dbReference type="PANTHER" id="PTHR32439:SF9">
    <property type="entry name" value="BLR3264 PROTEIN"/>
    <property type="match status" value="1"/>
</dbReference>
<evidence type="ECO:0000259" key="7">
    <source>
        <dbReference type="Pfam" id="PF03460"/>
    </source>
</evidence>
<comment type="caution">
    <text evidence="8">The sequence shown here is derived from an EMBL/GenBank/DDBJ whole genome shotgun (WGS) entry which is preliminary data.</text>
</comment>
<dbReference type="SUPFAM" id="SSF56014">
    <property type="entry name" value="Nitrite and sulphite reductase 4Fe-4S domain-like"/>
    <property type="match status" value="1"/>
</dbReference>
<sequence>MNRPAAKGWCPGAWRPMASGDGLIVRVRPHIGRLSADQVQVLCTAALTHGNGIIGLTSRANLQIRGVSEQGLDQLLSELAGAGLLDDTPEAEAKRNIVITPLWVAGDLTQRLHDALLTALPHLPDLPAKMGVAVDTGPAPLLSAISADFRFERSASGTLILRLDGRDLGREIIERDAPGALIEAATWFTGTGGAQAGRMIRHKAPLPDGWATTAAATAGPAIPPGAVQNGIAFGAPFGAIAARDLQGLLQDTSATALRVTPWRVFILENARPGPAHGFLTEPGPLLRTRACPGAPHCASASVETRALARELADLPDLHVSGCAKGCAHPRPAATTLVGRDGVFDLVKHGAPWEEPALRGLTAAQVRELSLS</sequence>
<dbReference type="Pfam" id="PF03460">
    <property type="entry name" value="NIR_SIR_ferr"/>
    <property type="match status" value="1"/>
</dbReference>
<dbReference type="RefSeq" id="WP_035260450.1">
    <property type="nucleotide sequence ID" value="NZ_JFKE01000005.1"/>
</dbReference>
<dbReference type="Proteomes" id="UP000026249">
    <property type="component" value="Unassembled WGS sequence"/>
</dbReference>
<dbReference type="EMBL" id="JFKE01000005">
    <property type="protein sequence ID" value="KAJ55180.1"/>
    <property type="molecule type" value="Genomic_DNA"/>
</dbReference>
<dbReference type="AlphaFoldDB" id="A0A037ZFC2"/>
<dbReference type="SUPFAM" id="SSF55124">
    <property type="entry name" value="Nitrite/Sulfite reductase N-terminal domain-like"/>
    <property type="match status" value="1"/>
</dbReference>
<keyword evidence="6" id="KW-0411">Iron-sulfur</keyword>
<gene>
    <name evidence="8" type="ORF">ACMU_15605</name>
</gene>